<sequence>MILAWYRLTQMLVPTHTNLFIFEIEQKGTVEALCLLRGVAFDMGAAGRSGKIGSGGAGRDSTVISSG</sequence>
<reference evidence="2 4" key="1">
    <citation type="submission" date="2024-02" db="EMBL/GenBank/DDBJ databases">
        <authorList>
            <consortium name="ELIXIR-Norway"/>
            <consortium name="Elixir Norway"/>
        </authorList>
    </citation>
    <scope>NUCLEOTIDE SEQUENCE [LARGE SCALE GENOMIC DNA]</scope>
</reference>
<proteinExistence type="predicted"/>
<dbReference type="EMBL" id="OZ020096">
    <property type="protein sequence ID" value="CAK9254564.1"/>
    <property type="molecule type" value="Genomic_DNA"/>
</dbReference>
<gene>
    <name evidence="3" type="ORF">CSSPJE1EN1_LOCUS4043</name>
    <name evidence="2" type="ORF">CSSPJE1EN1_LOCUS42</name>
</gene>
<dbReference type="Proteomes" id="UP001497444">
    <property type="component" value="Chromosome 11"/>
</dbReference>
<protein>
    <submittedName>
        <fullName evidence="2">Uncharacterized protein</fullName>
    </submittedName>
</protein>
<accession>A0ABP0VJM5</accession>
<dbReference type="EMBL" id="OZ020106">
    <property type="protein sequence ID" value="CAK9258565.1"/>
    <property type="molecule type" value="Genomic_DNA"/>
</dbReference>
<evidence type="ECO:0000313" key="2">
    <source>
        <dbReference type="EMBL" id="CAK9254564.1"/>
    </source>
</evidence>
<evidence type="ECO:0000313" key="3">
    <source>
        <dbReference type="EMBL" id="CAK9258565.1"/>
    </source>
</evidence>
<organism evidence="2 4">
    <name type="scientific">Sphagnum jensenii</name>
    <dbReference type="NCBI Taxonomy" id="128206"/>
    <lineage>
        <taxon>Eukaryota</taxon>
        <taxon>Viridiplantae</taxon>
        <taxon>Streptophyta</taxon>
        <taxon>Embryophyta</taxon>
        <taxon>Bryophyta</taxon>
        <taxon>Sphagnophytina</taxon>
        <taxon>Sphagnopsida</taxon>
        <taxon>Sphagnales</taxon>
        <taxon>Sphagnaceae</taxon>
        <taxon>Sphagnum</taxon>
    </lineage>
</organism>
<evidence type="ECO:0000313" key="4">
    <source>
        <dbReference type="Proteomes" id="UP001497444"/>
    </source>
</evidence>
<feature type="region of interest" description="Disordered" evidence="1">
    <location>
        <begin position="47"/>
        <end position="67"/>
    </location>
</feature>
<name>A0ABP0VJM5_9BRYO</name>
<evidence type="ECO:0000256" key="1">
    <source>
        <dbReference type="SAM" id="MobiDB-lite"/>
    </source>
</evidence>
<keyword evidence="4" id="KW-1185">Reference proteome</keyword>
<dbReference type="Proteomes" id="UP001497444">
    <property type="component" value="Chromosome 1"/>
</dbReference>